<evidence type="ECO:0000313" key="2">
    <source>
        <dbReference type="EMBL" id="SUZ57269.1"/>
    </source>
</evidence>
<dbReference type="InterPro" id="IPR018357">
    <property type="entry name" value="Hexapep_transf_CS"/>
</dbReference>
<sequence length="239" mass="27607">MIKDNRPFYIRLLVENFYKFWTKRFIEPQFYESGNDLDINKPWNLDIYGNNIFIGNNVHLRTSRNNITHICSWNRNGANAEIRIGDNVLISPGVRIIAAQCIEIEENVMIASNVYITDSDWHDTYDRIKTPGPTKRVLIKKNSWIGEGAKISKGVTIGENSIIGLGSVVVSDVPNNKIYAGNPAREIKSLEKNQKIRTRSELFKSNNYQKKMKYLLKKDLQGNNFMRWIRTILNPKKGD</sequence>
<dbReference type="Pfam" id="PF00132">
    <property type="entry name" value="Hexapep"/>
    <property type="match status" value="1"/>
</dbReference>
<dbReference type="PANTHER" id="PTHR23416">
    <property type="entry name" value="SIALIC ACID SYNTHASE-RELATED"/>
    <property type="match status" value="1"/>
</dbReference>
<dbReference type="EMBL" id="UINC01000553">
    <property type="protein sequence ID" value="SUZ57269.1"/>
    <property type="molecule type" value="Genomic_DNA"/>
</dbReference>
<dbReference type="CDD" id="cd04647">
    <property type="entry name" value="LbH_MAT_like"/>
    <property type="match status" value="1"/>
</dbReference>
<proteinExistence type="predicted"/>
<reference evidence="2" key="1">
    <citation type="submission" date="2018-05" db="EMBL/GenBank/DDBJ databases">
        <authorList>
            <person name="Lanie J.A."/>
            <person name="Ng W.-L."/>
            <person name="Kazmierczak K.M."/>
            <person name="Andrzejewski T.M."/>
            <person name="Davidsen T.M."/>
            <person name="Wayne K.J."/>
            <person name="Tettelin H."/>
            <person name="Glass J.I."/>
            <person name="Rusch D."/>
            <person name="Podicherti R."/>
            <person name="Tsui H.-C.T."/>
            <person name="Winkler M.E."/>
        </authorList>
    </citation>
    <scope>NUCLEOTIDE SEQUENCE</scope>
</reference>
<evidence type="ECO:0008006" key="3">
    <source>
        <dbReference type="Google" id="ProtNLM"/>
    </source>
</evidence>
<dbReference type="PROSITE" id="PS00101">
    <property type="entry name" value="HEXAPEP_TRANSFERASES"/>
    <property type="match status" value="1"/>
</dbReference>
<dbReference type="InterPro" id="IPR051159">
    <property type="entry name" value="Hexapeptide_acetyltransf"/>
</dbReference>
<dbReference type="InterPro" id="IPR011004">
    <property type="entry name" value="Trimer_LpxA-like_sf"/>
</dbReference>
<dbReference type="Gene3D" id="2.160.10.10">
    <property type="entry name" value="Hexapeptide repeat proteins"/>
    <property type="match status" value="1"/>
</dbReference>
<keyword evidence="1" id="KW-0808">Transferase</keyword>
<dbReference type="GO" id="GO:0016740">
    <property type="term" value="F:transferase activity"/>
    <property type="evidence" value="ECO:0007669"/>
    <property type="project" value="UniProtKB-KW"/>
</dbReference>
<accession>A0A381NSH6</accession>
<gene>
    <name evidence="2" type="ORF">METZ01_LOCUS10123</name>
</gene>
<dbReference type="SUPFAM" id="SSF51161">
    <property type="entry name" value="Trimeric LpxA-like enzymes"/>
    <property type="match status" value="1"/>
</dbReference>
<dbReference type="AlphaFoldDB" id="A0A381NSH6"/>
<evidence type="ECO:0000256" key="1">
    <source>
        <dbReference type="ARBA" id="ARBA00022679"/>
    </source>
</evidence>
<protein>
    <recommendedName>
        <fullName evidence="3">Acetyltransferase</fullName>
    </recommendedName>
</protein>
<organism evidence="2">
    <name type="scientific">marine metagenome</name>
    <dbReference type="NCBI Taxonomy" id="408172"/>
    <lineage>
        <taxon>unclassified sequences</taxon>
        <taxon>metagenomes</taxon>
        <taxon>ecological metagenomes</taxon>
    </lineage>
</organism>
<dbReference type="InterPro" id="IPR001451">
    <property type="entry name" value="Hexapep"/>
</dbReference>
<name>A0A381NSH6_9ZZZZ</name>